<dbReference type="Proteomes" id="UP000824681">
    <property type="component" value="Chromosome"/>
</dbReference>
<dbReference type="EC" id="3.1.-.-" evidence="1"/>
<protein>
    <submittedName>
        <fullName evidence="1">tRNA(Glu)-specific nuclease WapA</fullName>
        <ecNumber evidence="1">3.1.-.-</ecNumber>
    </submittedName>
</protein>
<dbReference type="InterPro" id="IPR050708">
    <property type="entry name" value="T6SS_VgrG/RHS"/>
</dbReference>
<proteinExistence type="predicted"/>
<organism evidence="1 2">
    <name type="scientific">Nonomuraea coxensis DSM 45129</name>
    <dbReference type="NCBI Taxonomy" id="1122611"/>
    <lineage>
        <taxon>Bacteria</taxon>
        <taxon>Bacillati</taxon>
        <taxon>Actinomycetota</taxon>
        <taxon>Actinomycetes</taxon>
        <taxon>Streptosporangiales</taxon>
        <taxon>Streptosporangiaceae</taxon>
        <taxon>Nonomuraea</taxon>
    </lineage>
</organism>
<evidence type="ECO:0000313" key="1">
    <source>
        <dbReference type="EMBL" id="QYC38828.1"/>
    </source>
</evidence>
<reference evidence="1 2" key="1">
    <citation type="journal article" date="2021" name="ACS Chem. Biol.">
        <title>Genomic-Led Discovery of a Novel Glycopeptide Antibiotic by Nonomuraea coxensis DSM 45129.</title>
        <authorList>
            <person name="Yushchuk O."/>
            <person name="Vior N.M."/>
            <person name="Andreo-Vidal A."/>
            <person name="Berini F."/>
            <person name="Ruckert C."/>
            <person name="Busche T."/>
            <person name="Binda E."/>
            <person name="Kalinowski J."/>
            <person name="Truman A.W."/>
            <person name="Marinelli F."/>
        </authorList>
    </citation>
    <scope>NUCLEOTIDE SEQUENCE [LARGE SCALE GENOMIC DNA]</scope>
    <source>
        <strain evidence="1 2">DSM 45129</strain>
    </source>
</reference>
<dbReference type="Pfam" id="PF05593">
    <property type="entry name" value="RHS_repeat"/>
    <property type="match status" value="1"/>
</dbReference>
<dbReference type="NCBIfam" id="TIGR03696">
    <property type="entry name" value="Rhs_assc_core"/>
    <property type="match status" value="1"/>
</dbReference>
<gene>
    <name evidence="1" type="primary">wapA1</name>
    <name evidence="1" type="ORF">Nocox_06005</name>
</gene>
<accession>A0ABX8TUK8</accession>
<evidence type="ECO:0000313" key="2">
    <source>
        <dbReference type="Proteomes" id="UP000824681"/>
    </source>
</evidence>
<name>A0ABX8TUK8_9ACTN</name>
<keyword evidence="1" id="KW-0378">Hydrolase</keyword>
<dbReference type="InterPro" id="IPR031325">
    <property type="entry name" value="RHS_repeat"/>
</dbReference>
<dbReference type="GO" id="GO:0016787">
    <property type="term" value="F:hydrolase activity"/>
    <property type="evidence" value="ECO:0007669"/>
    <property type="project" value="UniProtKB-KW"/>
</dbReference>
<dbReference type="PANTHER" id="PTHR32305:SF15">
    <property type="entry name" value="PROTEIN RHSA-RELATED"/>
    <property type="match status" value="1"/>
</dbReference>
<dbReference type="PANTHER" id="PTHR32305">
    <property type="match status" value="1"/>
</dbReference>
<keyword evidence="2" id="KW-1185">Reference proteome</keyword>
<dbReference type="EMBL" id="CP068985">
    <property type="protein sequence ID" value="QYC38828.1"/>
    <property type="molecule type" value="Genomic_DNA"/>
</dbReference>
<dbReference type="Gene3D" id="2.180.10.10">
    <property type="entry name" value="RHS repeat-associated core"/>
    <property type="match status" value="1"/>
</dbReference>
<dbReference type="InterPro" id="IPR022385">
    <property type="entry name" value="Rhs_assc_core"/>
</dbReference>
<sequence length="588" mass="62985">MPEISYTYHPATGMKTQAGAGDAVVSTSYDSFGREISNTDADGNTSITTYTVDDQVATVNDGKGITTYTYDGTSADGKTERRGYPVKIEASGAGSFTAAYDADGQLAQQAYPNGLTATYRYDNRGKRIGQTYSKSGTRWMEFTQTPDFLGRVSASSSSASSQRYTYDTAGRLTQVADSYKGQCTTRVYGFDVNSNRTSLTTYGADAAGACSTSTSAATRTSSFDNADRITDSGYSYDAFGRTTQVPSHHVEGGTNLQVGYHVNDMVASLTQNGQHKTFTLDPLWRIRSMISTGGPRPGTVVNHYSGSGDSPAWIAEADGTWTRNIVGFIGLAATQSSTGSSTIQLINLHGDVVATCDNTTAAVGITAYFEQTEYGISRTENTTNPIRYGWLGGEQRSIDSLAGLVLMGVRLYNPETGRFLQVDPVFGGSANAYDYCSADPINCFDLDGKRECQFFSVCGVIFWAIEEALGVVCRGTGFGYLACKGLVGGLVALIKHAYEKSDDPKGLGTAEQVMGVFWKGFWEAVGTEIALGGILPAILIKAAGFMDNKHVRKLLGPLAGTLKDMLEKAADKLQGQLNPVKKEKKKKK</sequence>